<organism evidence="1 2">
    <name type="scientific">Paramuricea clavata</name>
    <name type="common">Red gorgonian</name>
    <name type="synonym">Violescent sea-whip</name>
    <dbReference type="NCBI Taxonomy" id="317549"/>
    <lineage>
        <taxon>Eukaryota</taxon>
        <taxon>Metazoa</taxon>
        <taxon>Cnidaria</taxon>
        <taxon>Anthozoa</taxon>
        <taxon>Octocorallia</taxon>
        <taxon>Malacalcyonacea</taxon>
        <taxon>Plexauridae</taxon>
        <taxon>Paramuricea</taxon>
    </lineage>
</organism>
<protein>
    <submittedName>
        <fullName evidence="1">Uncharacterized protein</fullName>
    </submittedName>
</protein>
<dbReference type="Proteomes" id="UP001152795">
    <property type="component" value="Unassembled WGS sequence"/>
</dbReference>
<proteinExistence type="predicted"/>
<dbReference type="AlphaFoldDB" id="A0A7D9EVN2"/>
<name>A0A7D9EVN2_PARCT</name>
<accession>A0A7D9EVN2</accession>
<sequence length="128" mass="14429">MKNTEKLSGARSFFAESMLKVTQRRFNKLGHVDMDDSLEKLGYNGKQRDGSIVRDIMDIALLCLVIVKYSREQLMMEKFRLHTLSVARQIPSGPEALSAGRLDMRKIEAKNLLKASALPSEDVNCLSL</sequence>
<comment type="caution">
    <text evidence="1">The sequence shown here is derived from an EMBL/GenBank/DDBJ whole genome shotgun (WGS) entry which is preliminary data.</text>
</comment>
<keyword evidence="2" id="KW-1185">Reference proteome</keyword>
<evidence type="ECO:0000313" key="1">
    <source>
        <dbReference type="EMBL" id="CAB4018037.1"/>
    </source>
</evidence>
<reference evidence="1" key="1">
    <citation type="submission" date="2020-04" db="EMBL/GenBank/DDBJ databases">
        <authorList>
            <person name="Alioto T."/>
            <person name="Alioto T."/>
            <person name="Gomez Garrido J."/>
        </authorList>
    </citation>
    <scope>NUCLEOTIDE SEQUENCE</scope>
    <source>
        <strain evidence="1">A484AB</strain>
    </source>
</reference>
<evidence type="ECO:0000313" key="2">
    <source>
        <dbReference type="Proteomes" id="UP001152795"/>
    </source>
</evidence>
<gene>
    <name evidence="1" type="ORF">PACLA_8A002245</name>
</gene>
<dbReference type="EMBL" id="CACRXK020009821">
    <property type="protein sequence ID" value="CAB4018037.1"/>
    <property type="molecule type" value="Genomic_DNA"/>
</dbReference>